<dbReference type="EMBL" id="CP043431">
    <property type="protein sequence ID" value="QNT65010.1"/>
    <property type="molecule type" value="Genomic_DNA"/>
</dbReference>
<evidence type="ECO:0000313" key="4">
    <source>
        <dbReference type="Proteomes" id="UP000516446"/>
    </source>
</evidence>
<name>A0A7H1MNH4_9LACO</name>
<reference evidence="3 4" key="1">
    <citation type="submission" date="2019-08" db="EMBL/GenBank/DDBJ databases">
        <authorList>
            <person name="Chang H.C."/>
            <person name="Mun S.Y."/>
        </authorList>
    </citation>
    <scope>NUCLEOTIDE SEQUENCE [LARGE SCALE GENOMIC DNA]</scope>
    <source>
        <strain evidence="3 4">SK</strain>
    </source>
</reference>
<dbReference type="EMBL" id="CP043431">
    <property type="protein sequence ID" value="QNT63766.1"/>
    <property type="molecule type" value="Genomic_DNA"/>
</dbReference>
<sequence length="50" mass="5768">MAEFIDKISHRTGMKVVIEGIENELFSNWLSELGVMLQQDFCLERPVEIA</sequence>
<gene>
    <name evidence="2" type="ORF">FY536_00105</name>
    <name evidence="3" type="ORF">FY536_07000</name>
</gene>
<evidence type="ECO:0000313" key="3">
    <source>
        <dbReference type="EMBL" id="QNT65010.1"/>
    </source>
</evidence>
<dbReference type="InterPro" id="IPR001633">
    <property type="entry name" value="EAL_dom"/>
</dbReference>
<organism evidence="3 4">
    <name type="scientific">Weissella koreensis</name>
    <dbReference type="NCBI Taxonomy" id="165096"/>
    <lineage>
        <taxon>Bacteria</taxon>
        <taxon>Bacillati</taxon>
        <taxon>Bacillota</taxon>
        <taxon>Bacilli</taxon>
        <taxon>Lactobacillales</taxon>
        <taxon>Lactobacillaceae</taxon>
        <taxon>Weissella</taxon>
    </lineage>
</organism>
<evidence type="ECO:0000313" key="2">
    <source>
        <dbReference type="EMBL" id="QNT63766.1"/>
    </source>
</evidence>
<dbReference type="InterPro" id="IPR035919">
    <property type="entry name" value="EAL_sf"/>
</dbReference>
<proteinExistence type="predicted"/>
<dbReference type="SUPFAM" id="SSF141868">
    <property type="entry name" value="EAL domain-like"/>
    <property type="match status" value="1"/>
</dbReference>
<protein>
    <submittedName>
        <fullName evidence="3">EAL domain-containing protein</fullName>
    </submittedName>
</protein>
<accession>A0A7H1MNH4</accession>
<keyword evidence="4" id="KW-1185">Reference proteome</keyword>
<dbReference type="Proteomes" id="UP000516446">
    <property type="component" value="Chromosome"/>
</dbReference>
<feature type="domain" description="EAL" evidence="1">
    <location>
        <begin position="1"/>
        <end position="50"/>
    </location>
</feature>
<dbReference type="PROSITE" id="PS50883">
    <property type="entry name" value="EAL"/>
    <property type="match status" value="1"/>
</dbReference>
<evidence type="ECO:0000259" key="1">
    <source>
        <dbReference type="PROSITE" id="PS50883"/>
    </source>
</evidence>
<dbReference type="AlphaFoldDB" id="A0A7H1MNH4"/>
<dbReference type="Gene3D" id="3.20.20.450">
    <property type="entry name" value="EAL domain"/>
    <property type="match status" value="1"/>
</dbReference>